<dbReference type="EMBL" id="CP010803">
    <property type="protein sequence ID" value="AJY44477.1"/>
    <property type="molecule type" value="Genomic_DNA"/>
</dbReference>
<dbReference type="AlphaFoldDB" id="A0A0D5LL31"/>
<dbReference type="SUPFAM" id="SSF55729">
    <property type="entry name" value="Acyl-CoA N-acyltransferases (Nat)"/>
    <property type="match status" value="1"/>
</dbReference>
<evidence type="ECO:0000256" key="2">
    <source>
        <dbReference type="ARBA" id="ARBA00023315"/>
    </source>
</evidence>
<keyword evidence="1" id="KW-0808">Transferase</keyword>
<dbReference type="OrthoDB" id="9804153at2"/>
<dbReference type="PROSITE" id="PS51186">
    <property type="entry name" value="GNAT"/>
    <property type="match status" value="1"/>
</dbReference>
<evidence type="ECO:0000313" key="6">
    <source>
        <dbReference type="Proteomes" id="UP000032611"/>
    </source>
</evidence>
<accession>A0A0D5LL31</accession>
<name>A0A0D5LL31_MAREN</name>
<keyword evidence="6" id="KW-1185">Reference proteome</keyword>
<dbReference type="PANTHER" id="PTHR43792">
    <property type="entry name" value="GNAT FAMILY, PUTATIVE (AFU_ORTHOLOGUE AFUA_3G00765)-RELATED-RELATED"/>
    <property type="match status" value="1"/>
</dbReference>
<dbReference type="RefSeq" id="WP_045679047.1">
    <property type="nucleotide sequence ID" value="NZ_CP010803.1"/>
</dbReference>
<dbReference type="HOGENOM" id="CLU_013985_3_4_5"/>
<reference evidence="5 6" key="1">
    <citation type="journal article" date="2015" name="Genome Announc.">
        <title>Complete genome sequence of Martelella endophytica YC6887, which has antifungal activity associated with a halophyte.</title>
        <authorList>
            <person name="Khan A."/>
            <person name="Khan H."/>
            <person name="Chung E.J."/>
            <person name="Hossain M.T."/>
            <person name="Chung Y.R."/>
        </authorList>
    </citation>
    <scope>NUCLEOTIDE SEQUENCE [LARGE SCALE GENOMIC DNA]</scope>
    <source>
        <strain evidence="5">YC6887</strain>
    </source>
</reference>
<evidence type="ECO:0000313" key="5">
    <source>
        <dbReference type="EMBL" id="AJY44477.1"/>
    </source>
</evidence>
<evidence type="ECO:0000259" key="4">
    <source>
        <dbReference type="PROSITE" id="PS51186"/>
    </source>
</evidence>
<dbReference type="InterPro" id="IPR000182">
    <property type="entry name" value="GNAT_dom"/>
</dbReference>
<keyword evidence="2" id="KW-0012">Acyltransferase</keyword>
<dbReference type="KEGG" id="mey:TM49_00345"/>
<dbReference type="Pfam" id="PF13302">
    <property type="entry name" value="Acetyltransf_3"/>
    <property type="match status" value="1"/>
</dbReference>
<comment type="similarity">
    <text evidence="3">Belongs to the acetyltransferase family. RimJ subfamily.</text>
</comment>
<dbReference type="STRING" id="1486262.TM49_00345"/>
<sequence>MSAELLERRRGLMPEIETGRLRLRPVRMGDAEAIASSLSDFAITRMLTRPPYPFALEDATDWLNCATAEGSPHWSAAITQPADGVLIGVATIELRRGGYHLGYWLNRYYWGRGFMSEAASGLVNRFFRRMGAVNLHSGALAENPASLRVQQKLGFSVTGLRDTYSVSRGQMLQEVTTALTPEYFRPYTF</sequence>
<dbReference type="Gene3D" id="3.40.630.30">
    <property type="match status" value="1"/>
</dbReference>
<gene>
    <name evidence="5" type="ORF">TM49_00345</name>
</gene>
<dbReference type="GO" id="GO:0016747">
    <property type="term" value="F:acyltransferase activity, transferring groups other than amino-acyl groups"/>
    <property type="evidence" value="ECO:0007669"/>
    <property type="project" value="InterPro"/>
</dbReference>
<evidence type="ECO:0000256" key="3">
    <source>
        <dbReference type="ARBA" id="ARBA00038502"/>
    </source>
</evidence>
<dbReference type="PATRIC" id="fig|1486262.3.peg.74"/>
<dbReference type="Proteomes" id="UP000032611">
    <property type="component" value="Chromosome"/>
</dbReference>
<proteinExistence type="inferred from homology"/>
<evidence type="ECO:0000256" key="1">
    <source>
        <dbReference type="ARBA" id="ARBA00022679"/>
    </source>
</evidence>
<dbReference type="InterPro" id="IPR051531">
    <property type="entry name" value="N-acetyltransferase"/>
</dbReference>
<feature type="domain" description="N-acetyltransferase" evidence="4">
    <location>
        <begin position="21"/>
        <end position="176"/>
    </location>
</feature>
<protein>
    <recommendedName>
        <fullName evidence="4">N-acetyltransferase domain-containing protein</fullName>
    </recommendedName>
</protein>
<dbReference type="PANTHER" id="PTHR43792:SF8">
    <property type="entry name" value="[RIBOSOMAL PROTEIN US5]-ALANINE N-ACETYLTRANSFERASE"/>
    <property type="match status" value="1"/>
</dbReference>
<organism evidence="5 6">
    <name type="scientific">Martelella endophytica</name>
    <dbReference type="NCBI Taxonomy" id="1486262"/>
    <lineage>
        <taxon>Bacteria</taxon>
        <taxon>Pseudomonadati</taxon>
        <taxon>Pseudomonadota</taxon>
        <taxon>Alphaproteobacteria</taxon>
        <taxon>Hyphomicrobiales</taxon>
        <taxon>Aurantimonadaceae</taxon>
        <taxon>Martelella</taxon>
    </lineage>
</organism>
<dbReference type="InterPro" id="IPR016181">
    <property type="entry name" value="Acyl_CoA_acyltransferase"/>
</dbReference>